<sequence length="255" mass="28783">MLLYSVWVTTLSVVLLLPLSSVDGGELRLWHQVLVSLAKVSSSTNIKNITLSTNSTMVWTCCNTCIKLGWCNLWYPDFSARTCTFYNTFVMPTYRETYNDDAILCYTKRPKDYATNANITAGLQMTIPSKKKENLVDGIYNFNILNCFHTDSAEREKWFVLDLGAVLTFSHILLVAQPNSSAKRTMYGFKLRVGTSPLESYTGFSAYDEFGEFPGRAYESQEILIQSPKAVSARFISGEVSPDAKQLQVCHMEVY</sequence>
<comment type="caution">
    <text evidence="2">The sequence shown here is derived from an EMBL/GenBank/DDBJ whole genome shotgun (WGS) entry which is preliminary data.</text>
</comment>
<proteinExistence type="predicted"/>
<protein>
    <recommendedName>
        <fullName evidence="4">F5/8 type C domain-containing protein</fullName>
    </recommendedName>
</protein>
<name>A0A8J5JN06_HOMAM</name>
<dbReference type="AlphaFoldDB" id="A0A8J5JN06"/>
<evidence type="ECO:0000313" key="3">
    <source>
        <dbReference type="Proteomes" id="UP000747542"/>
    </source>
</evidence>
<keyword evidence="3" id="KW-1185">Reference proteome</keyword>
<dbReference type="Proteomes" id="UP000747542">
    <property type="component" value="Unassembled WGS sequence"/>
</dbReference>
<gene>
    <name evidence="2" type="ORF">Hamer_G022556</name>
</gene>
<accession>A0A8J5JN06</accession>
<evidence type="ECO:0008006" key="4">
    <source>
        <dbReference type="Google" id="ProtNLM"/>
    </source>
</evidence>
<keyword evidence="1" id="KW-0732">Signal</keyword>
<dbReference type="Gene3D" id="2.60.120.260">
    <property type="entry name" value="Galactose-binding domain-like"/>
    <property type="match status" value="1"/>
</dbReference>
<feature type="chain" id="PRO_5035281763" description="F5/8 type C domain-containing protein" evidence="1">
    <location>
        <begin position="25"/>
        <end position="255"/>
    </location>
</feature>
<evidence type="ECO:0000313" key="2">
    <source>
        <dbReference type="EMBL" id="KAG7159273.1"/>
    </source>
</evidence>
<dbReference type="EMBL" id="JAHLQT010033677">
    <property type="protein sequence ID" value="KAG7159273.1"/>
    <property type="molecule type" value="Genomic_DNA"/>
</dbReference>
<feature type="signal peptide" evidence="1">
    <location>
        <begin position="1"/>
        <end position="24"/>
    </location>
</feature>
<organism evidence="2 3">
    <name type="scientific">Homarus americanus</name>
    <name type="common">American lobster</name>
    <dbReference type="NCBI Taxonomy" id="6706"/>
    <lineage>
        <taxon>Eukaryota</taxon>
        <taxon>Metazoa</taxon>
        <taxon>Ecdysozoa</taxon>
        <taxon>Arthropoda</taxon>
        <taxon>Crustacea</taxon>
        <taxon>Multicrustacea</taxon>
        <taxon>Malacostraca</taxon>
        <taxon>Eumalacostraca</taxon>
        <taxon>Eucarida</taxon>
        <taxon>Decapoda</taxon>
        <taxon>Pleocyemata</taxon>
        <taxon>Astacidea</taxon>
        <taxon>Nephropoidea</taxon>
        <taxon>Nephropidae</taxon>
        <taxon>Homarus</taxon>
    </lineage>
</organism>
<dbReference type="SUPFAM" id="SSF49785">
    <property type="entry name" value="Galactose-binding domain-like"/>
    <property type="match status" value="1"/>
</dbReference>
<reference evidence="2" key="1">
    <citation type="journal article" date="2021" name="Sci. Adv.">
        <title>The American lobster genome reveals insights on longevity, neural, and immune adaptations.</title>
        <authorList>
            <person name="Polinski J.M."/>
            <person name="Zimin A.V."/>
            <person name="Clark K.F."/>
            <person name="Kohn A.B."/>
            <person name="Sadowski N."/>
            <person name="Timp W."/>
            <person name="Ptitsyn A."/>
            <person name="Khanna P."/>
            <person name="Romanova D.Y."/>
            <person name="Williams P."/>
            <person name="Greenwood S.J."/>
            <person name="Moroz L.L."/>
            <person name="Walt D.R."/>
            <person name="Bodnar A.G."/>
        </authorList>
    </citation>
    <scope>NUCLEOTIDE SEQUENCE</scope>
    <source>
        <strain evidence="2">GMGI-L3</strain>
    </source>
</reference>
<evidence type="ECO:0000256" key="1">
    <source>
        <dbReference type="SAM" id="SignalP"/>
    </source>
</evidence>
<dbReference type="InterPro" id="IPR008979">
    <property type="entry name" value="Galactose-bd-like_sf"/>
</dbReference>